<organism evidence="2 3">
    <name type="scientific">Penicillium flavigenum</name>
    <dbReference type="NCBI Taxonomy" id="254877"/>
    <lineage>
        <taxon>Eukaryota</taxon>
        <taxon>Fungi</taxon>
        <taxon>Dikarya</taxon>
        <taxon>Ascomycota</taxon>
        <taxon>Pezizomycotina</taxon>
        <taxon>Eurotiomycetes</taxon>
        <taxon>Eurotiomycetidae</taxon>
        <taxon>Eurotiales</taxon>
        <taxon>Aspergillaceae</taxon>
        <taxon>Penicillium</taxon>
    </lineage>
</organism>
<dbReference type="AlphaFoldDB" id="A0A1V6SUW9"/>
<reference evidence="3" key="1">
    <citation type="journal article" date="2017" name="Nat. Microbiol.">
        <title>Global analysis of biosynthetic gene clusters reveals vast potential of secondary metabolite production in Penicillium species.</title>
        <authorList>
            <person name="Nielsen J.C."/>
            <person name="Grijseels S."/>
            <person name="Prigent S."/>
            <person name="Ji B."/>
            <person name="Dainat J."/>
            <person name="Nielsen K.F."/>
            <person name="Frisvad J.C."/>
            <person name="Workman M."/>
            <person name="Nielsen J."/>
        </authorList>
    </citation>
    <scope>NUCLEOTIDE SEQUENCE [LARGE SCALE GENOMIC DNA]</scope>
    <source>
        <strain evidence="3">IBT 14082</strain>
    </source>
</reference>
<dbReference type="EMBL" id="MLQL01000023">
    <property type="protein sequence ID" value="OQE17816.1"/>
    <property type="molecule type" value="Genomic_DNA"/>
</dbReference>
<gene>
    <name evidence="2" type="ORF">PENFLA_c023G03131</name>
</gene>
<name>A0A1V6SUW9_9EURO</name>
<evidence type="ECO:0000256" key="1">
    <source>
        <dbReference type="SAM" id="Coils"/>
    </source>
</evidence>
<comment type="caution">
    <text evidence="2">The sequence shown here is derived from an EMBL/GenBank/DDBJ whole genome shotgun (WGS) entry which is preliminary data.</text>
</comment>
<keyword evidence="1" id="KW-0175">Coiled coil</keyword>
<dbReference type="Proteomes" id="UP000191342">
    <property type="component" value="Unassembled WGS sequence"/>
</dbReference>
<feature type="coiled-coil region" evidence="1">
    <location>
        <begin position="230"/>
        <end position="264"/>
    </location>
</feature>
<keyword evidence="3" id="KW-1185">Reference proteome</keyword>
<proteinExistence type="predicted"/>
<sequence>MASCKLAQASMSNQLKGAIARRCFTSIGSGIIGLRSPRYVSGTSISYQRRIPGWSKCPWQFIHRSTVLSRVATVQSTPWTRCYSMHHDPLDDTESIEETQSIIREIDPLVRDVNTLRDEAEKAERPINGPGQTLDGRVGYAYACLRDLADAVVKAVCTGTLGKGHGEESVYYVIKSFRDALDINEKAAKKLGQLQEQCTDYAGKISSLVSRLGAAERFLVDQVKKEKDLLELATEQLFKTRNDLEEVKHEIYLLEREIEIKRKLQAVSVFVPVVGPYIILGLEYDLKAKVAKRTVFEEQLDGLKKTMKVHFDKAEEIDFSIKNLTLLSGQLLSGQKLLQNVSNSNRNVRDAVLQAKHSLVETYNHLADMNASARVGFESSLCLSYCQTILRVVLSMPNVTVPERQDDELQRIVISDDICKSIEKLPQGLLTEEEDPLDYGNEEKSLGELLKEARAFLRLRLTAFEQNISGNAKAVLNNCGYEQEDWLALKRSIMDRD</sequence>
<evidence type="ECO:0000313" key="2">
    <source>
        <dbReference type="EMBL" id="OQE17816.1"/>
    </source>
</evidence>
<evidence type="ECO:0000313" key="3">
    <source>
        <dbReference type="Proteomes" id="UP000191342"/>
    </source>
</evidence>
<accession>A0A1V6SUW9</accession>
<protein>
    <submittedName>
        <fullName evidence="2">Uncharacterized protein</fullName>
    </submittedName>
</protein>